<keyword evidence="1" id="KW-0472">Membrane</keyword>
<protein>
    <submittedName>
        <fullName evidence="2">Uncharacterized protein</fullName>
    </submittedName>
</protein>
<evidence type="ECO:0000313" key="3">
    <source>
        <dbReference type="Proteomes" id="UP000033423"/>
    </source>
</evidence>
<dbReference type="Proteomes" id="UP000033423">
    <property type="component" value="Unassembled WGS sequence"/>
</dbReference>
<organism evidence="2 3">
    <name type="scientific">Candidatus Magnetobacterium bavaricum</name>
    <dbReference type="NCBI Taxonomy" id="29290"/>
    <lineage>
        <taxon>Bacteria</taxon>
        <taxon>Pseudomonadati</taxon>
        <taxon>Nitrospirota</taxon>
        <taxon>Thermodesulfovibrionia</taxon>
        <taxon>Thermodesulfovibrionales</taxon>
        <taxon>Candidatus Magnetobacteriaceae</taxon>
        <taxon>Candidatus Magnetobacterium</taxon>
    </lineage>
</organism>
<reference evidence="2 3" key="1">
    <citation type="submission" date="2015-02" db="EMBL/GenBank/DDBJ databases">
        <title>Single-cell genomics of uncultivated deep-branching MTB reveals a conserved set of magnetosome genes.</title>
        <authorList>
            <person name="Kolinko S."/>
            <person name="Richter M."/>
            <person name="Glockner F.O."/>
            <person name="Brachmann A."/>
            <person name="Schuler D."/>
        </authorList>
    </citation>
    <scope>NUCLEOTIDE SEQUENCE [LARGE SCALE GENOMIC DNA]</scope>
    <source>
        <strain evidence="2">TM-1</strain>
    </source>
</reference>
<gene>
    <name evidence="2" type="ORF">MBAV_001542</name>
</gene>
<keyword evidence="1" id="KW-0812">Transmembrane</keyword>
<accession>A0A0F3H017</accession>
<sequence>MRTNYPWGNGCINFGWIFLKLLSNLSLHFFLNRILCSFKKWFPVFTGMTGNGILRPYVPAPGDNRGHCAACLWRQQGQAGIHYPPLFYAPDSKKNKKISYSLFFISYIIIKVDDKEG</sequence>
<keyword evidence="3" id="KW-1185">Reference proteome</keyword>
<dbReference type="AlphaFoldDB" id="A0A0F3H017"/>
<proteinExistence type="predicted"/>
<comment type="caution">
    <text evidence="2">The sequence shown here is derived from an EMBL/GenBank/DDBJ whole genome shotgun (WGS) entry which is preliminary data.</text>
</comment>
<evidence type="ECO:0000313" key="2">
    <source>
        <dbReference type="EMBL" id="KJU86263.1"/>
    </source>
</evidence>
<dbReference type="EMBL" id="LACI01000668">
    <property type="protein sequence ID" value="KJU86263.1"/>
    <property type="molecule type" value="Genomic_DNA"/>
</dbReference>
<feature type="transmembrane region" description="Helical" evidence="1">
    <location>
        <begin position="12"/>
        <end position="31"/>
    </location>
</feature>
<keyword evidence="1" id="KW-1133">Transmembrane helix</keyword>
<evidence type="ECO:0000256" key="1">
    <source>
        <dbReference type="SAM" id="Phobius"/>
    </source>
</evidence>
<name>A0A0F3H017_9BACT</name>